<dbReference type="InterPro" id="IPR023631">
    <property type="entry name" value="Amidase_dom"/>
</dbReference>
<dbReference type="InterPro" id="IPR036928">
    <property type="entry name" value="AS_sf"/>
</dbReference>
<sequence length="579" mass="62509">MSIKTDRRALLRGAAFTGAVGAIGGCERFQIRSVAANPSTDIDPKITTRSIAEAEKLQGISFSAAERGMMLDDIENRLTTLAGLRLMDMPNGLAPAMVFNPKLPRKKISSQKNRLSLPLISRALPENEADIAYASVNELGHWLRNGSLTSAQLTDLYLRRITKHNGELNAFITITEGLAREQAAKADVDFSNGRDRGPLHGIPYGLKDLADTKGILTSWGATPFKDRIPDSDAEVTRKLRLAGAVLLGKTACGAIAYGDQWFGARTRNPWNSDEGSSGSSAGSASAVAAGLCGFAIGTETLGSIISPSERCGTTGLRPTFGRVSRAGFMALCWSLDKVGPICRTVEDNAAVLSAINGYDADDPGAARVGFTYEPLDLLQMTVGYVPEWFEEGDESDRKALEALRSLGITLKEFPWPEIDLSALSEIVQVEAAAAFSDLTLTDRDDELAWQAKEAWPNSWRAARFVSAVDYIQIDRLRRRVMEAMNSAFDGFDALIGPHFAGGALLATNATGHPQLALRAGFSQRPTVSLFDEPIQKQTFKAPRGVSLWSDLFEERKIIAIGAALEKTLGVQDARPPAFS</sequence>
<organism evidence="2 3">
    <name type="scientific">Hyphococcus lacteus</name>
    <dbReference type="NCBI Taxonomy" id="3143536"/>
    <lineage>
        <taxon>Bacteria</taxon>
        <taxon>Pseudomonadati</taxon>
        <taxon>Pseudomonadota</taxon>
        <taxon>Alphaproteobacteria</taxon>
        <taxon>Parvularculales</taxon>
        <taxon>Parvularculaceae</taxon>
        <taxon>Hyphococcus</taxon>
    </lineage>
</organism>
<dbReference type="Proteomes" id="UP001560685">
    <property type="component" value="Unassembled WGS sequence"/>
</dbReference>
<dbReference type="PROSITE" id="PS51318">
    <property type="entry name" value="TAT"/>
    <property type="match status" value="1"/>
</dbReference>
<dbReference type="InterPro" id="IPR006311">
    <property type="entry name" value="TAT_signal"/>
</dbReference>
<dbReference type="SUPFAM" id="SSF75304">
    <property type="entry name" value="Amidase signature (AS) enzymes"/>
    <property type="match status" value="1"/>
</dbReference>
<dbReference type="PROSITE" id="PS51257">
    <property type="entry name" value="PROKAR_LIPOPROTEIN"/>
    <property type="match status" value="1"/>
</dbReference>
<dbReference type="RefSeq" id="WP_369314301.1">
    <property type="nucleotide sequence ID" value="NZ_JBEHZE010000001.1"/>
</dbReference>
<dbReference type="EMBL" id="JBEHZE010000001">
    <property type="protein sequence ID" value="MEX6634316.1"/>
    <property type="molecule type" value="Genomic_DNA"/>
</dbReference>
<keyword evidence="3" id="KW-1185">Reference proteome</keyword>
<gene>
    <name evidence="2" type="ORF">ABFZ84_12245</name>
</gene>
<evidence type="ECO:0000313" key="3">
    <source>
        <dbReference type="Proteomes" id="UP001560685"/>
    </source>
</evidence>
<name>A0ABV3Z667_9PROT</name>
<protein>
    <submittedName>
        <fullName evidence="2">Amidase</fullName>
    </submittedName>
</protein>
<feature type="domain" description="Amidase" evidence="1">
    <location>
        <begin position="153"/>
        <end position="509"/>
    </location>
</feature>
<comment type="caution">
    <text evidence="2">The sequence shown here is derived from an EMBL/GenBank/DDBJ whole genome shotgun (WGS) entry which is preliminary data.</text>
</comment>
<evidence type="ECO:0000259" key="1">
    <source>
        <dbReference type="Pfam" id="PF01425"/>
    </source>
</evidence>
<reference evidence="2 3" key="1">
    <citation type="submission" date="2024-05" db="EMBL/GenBank/DDBJ databases">
        <title>Three bacterial strains, DH-69, EH-24, and ECK-19 isolated from coastal sediments.</title>
        <authorList>
            <person name="Ye Y.-Q."/>
            <person name="Du Z.-J."/>
        </authorList>
    </citation>
    <scope>NUCLEOTIDE SEQUENCE [LARGE SCALE GENOMIC DNA]</scope>
    <source>
        <strain evidence="2 3">ECK-19</strain>
    </source>
</reference>
<dbReference type="InterPro" id="IPR000120">
    <property type="entry name" value="Amidase"/>
</dbReference>
<dbReference type="PANTHER" id="PTHR11895:SF73">
    <property type="entry name" value="AMIDASE FAMILY PROTEIN"/>
    <property type="match status" value="1"/>
</dbReference>
<proteinExistence type="predicted"/>
<evidence type="ECO:0000313" key="2">
    <source>
        <dbReference type="EMBL" id="MEX6634316.1"/>
    </source>
</evidence>
<dbReference type="Gene3D" id="3.90.1300.10">
    <property type="entry name" value="Amidase signature (AS) domain"/>
    <property type="match status" value="1"/>
</dbReference>
<dbReference type="PANTHER" id="PTHR11895">
    <property type="entry name" value="TRANSAMIDASE"/>
    <property type="match status" value="1"/>
</dbReference>
<dbReference type="Pfam" id="PF01425">
    <property type="entry name" value="Amidase"/>
    <property type="match status" value="1"/>
</dbReference>
<accession>A0ABV3Z667</accession>